<organism evidence="2 3">
    <name type="scientific">Octopus sinensis</name>
    <name type="common">East Asian common octopus</name>
    <dbReference type="NCBI Taxonomy" id="2607531"/>
    <lineage>
        <taxon>Eukaryota</taxon>
        <taxon>Metazoa</taxon>
        <taxon>Spiralia</taxon>
        <taxon>Lophotrochozoa</taxon>
        <taxon>Mollusca</taxon>
        <taxon>Cephalopoda</taxon>
        <taxon>Coleoidea</taxon>
        <taxon>Octopodiformes</taxon>
        <taxon>Octopoda</taxon>
        <taxon>Incirrata</taxon>
        <taxon>Octopodidae</taxon>
        <taxon>Octopus</taxon>
    </lineage>
</organism>
<evidence type="ECO:0000313" key="3">
    <source>
        <dbReference type="RefSeq" id="XP_029639438.1"/>
    </source>
</evidence>
<sequence length="146" mass="13608">MEILAGSNSVRRSGNDPTRCGACESGIGGGVSVGGSGNISESSGGSGDSILVAVGLFVVAMVVVVLVVSEVGGSGGIADIIDVGVGCSESICVGVCGVGGIDVNNDIGNNRTSDGLDAGGGGLRGGGSFSGGGVGVSGGYINVSVV</sequence>
<keyword evidence="1" id="KW-1133">Transmembrane helix</keyword>
<dbReference type="RefSeq" id="XP_029639438.1">
    <property type="nucleotide sequence ID" value="XM_029783578.1"/>
</dbReference>
<keyword evidence="2" id="KW-1185">Reference proteome</keyword>
<keyword evidence="1" id="KW-0472">Membrane</keyword>
<dbReference type="Proteomes" id="UP000515154">
    <property type="component" value="Linkage group LG7"/>
</dbReference>
<name>A0A6P7SN10_9MOLL</name>
<reference evidence="3" key="1">
    <citation type="submission" date="2025-08" db="UniProtKB">
        <authorList>
            <consortium name="RefSeq"/>
        </authorList>
    </citation>
    <scope>IDENTIFICATION</scope>
</reference>
<feature type="transmembrane region" description="Helical" evidence="1">
    <location>
        <begin position="50"/>
        <end position="68"/>
    </location>
</feature>
<dbReference type="KEGG" id="osn:115214382"/>
<gene>
    <name evidence="3" type="primary">LOC115214382</name>
</gene>
<proteinExistence type="predicted"/>
<dbReference type="AlphaFoldDB" id="A0A6P7SN10"/>
<evidence type="ECO:0000313" key="2">
    <source>
        <dbReference type="Proteomes" id="UP000515154"/>
    </source>
</evidence>
<protein>
    <submittedName>
        <fullName evidence="3">Glycine-rich protein 23-like</fullName>
    </submittedName>
</protein>
<keyword evidence="1" id="KW-0812">Transmembrane</keyword>
<accession>A0A6P7SN10</accession>
<evidence type="ECO:0000256" key="1">
    <source>
        <dbReference type="SAM" id="Phobius"/>
    </source>
</evidence>